<dbReference type="AlphaFoldDB" id="A0A1I7Y9Q2"/>
<evidence type="ECO:0000313" key="2">
    <source>
        <dbReference type="Proteomes" id="UP000095287"/>
    </source>
</evidence>
<dbReference type="WBParaSite" id="L893_g13913.t1">
    <property type="protein sequence ID" value="L893_g13913.t1"/>
    <property type="gene ID" value="L893_g13913"/>
</dbReference>
<keyword evidence="2" id="KW-1185">Reference proteome</keyword>
<organism evidence="2 3">
    <name type="scientific">Steinernema glaseri</name>
    <dbReference type="NCBI Taxonomy" id="37863"/>
    <lineage>
        <taxon>Eukaryota</taxon>
        <taxon>Metazoa</taxon>
        <taxon>Ecdysozoa</taxon>
        <taxon>Nematoda</taxon>
        <taxon>Chromadorea</taxon>
        <taxon>Rhabditida</taxon>
        <taxon>Tylenchina</taxon>
        <taxon>Panagrolaimomorpha</taxon>
        <taxon>Strongyloidoidea</taxon>
        <taxon>Steinernematidae</taxon>
        <taxon>Steinernema</taxon>
    </lineage>
</organism>
<accession>A0A1I7Y9Q2</accession>
<proteinExistence type="predicted"/>
<reference evidence="3" key="1">
    <citation type="submission" date="2016-11" db="UniProtKB">
        <authorList>
            <consortium name="WormBaseParasite"/>
        </authorList>
    </citation>
    <scope>IDENTIFICATION</scope>
</reference>
<name>A0A1I7Y9Q2_9BILA</name>
<sequence length="102" mass="11199">MKTSEEDVRKTNERKLIGTPIRDGHKGAKTMSQGKRRACGSVKRTDVRRVAMKKTNDHPSNSVITLLAPFSHTYTSQDGSGTLLVGARDSTVISRRNTKGKS</sequence>
<feature type="region of interest" description="Disordered" evidence="1">
    <location>
        <begin position="1"/>
        <end position="44"/>
    </location>
</feature>
<dbReference type="Proteomes" id="UP000095287">
    <property type="component" value="Unplaced"/>
</dbReference>
<evidence type="ECO:0000313" key="3">
    <source>
        <dbReference type="WBParaSite" id="L893_g13913.t1"/>
    </source>
</evidence>
<evidence type="ECO:0000256" key="1">
    <source>
        <dbReference type="SAM" id="MobiDB-lite"/>
    </source>
</evidence>
<protein>
    <submittedName>
        <fullName evidence="3">Uncharacterized protein</fullName>
    </submittedName>
</protein>
<feature type="compositionally biased region" description="Basic and acidic residues" evidence="1">
    <location>
        <begin position="1"/>
        <end position="26"/>
    </location>
</feature>